<dbReference type="OrthoDB" id="5945490at2759"/>
<evidence type="ECO:0000313" key="3">
    <source>
        <dbReference type="EMBL" id="PFX19117.1"/>
    </source>
</evidence>
<dbReference type="PANTHER" id="PTHR47163:SF2">
    <property type="entry name" value="SI:DKEY-17M8.2"/>
    <property type="match status" value="1"/>
</dbReference>
<reference evidence="4" key="1">
    <citation type="journal article" date="2017" name="bioRxiv">
        <title>Comparative analysis of the genomes of Stylophora pistillata and Acropora digitifera provides evidence for extensive differences between species of corals.</title>
        <authorList>
            <person name="Voolstra C.R."/>
            <person name="Li Y."/>
            <person name="Liew Y.J."/>
            <person name="Baumgarten S."/>
            <person name="Zoccola D."/>
            <person name="Flot J.-F."/>
            <person name="Tambutte S."/>
            <person name="Allemand D."/>
            <person name="Aranda M."/>
        </authorList>
    </citation>
    <scope>NUCLEOTIDE SEQUENCE [LARGE SCALE GENOMIC DNA]</scope>
</reference>
<dbReference type="InterPro" id="IPR024445">
    <property type="entry name" value="Tnp_ISXO2-like"/>
</dbReference>
<name>A0A2B4RRY6_STYPI</name>
<dbReference type="EMBL" id="LSMT01000376">
    <property type="protein sequence ID" value="PFX19117.1"/>
    <property type="molecule type" value="Genomic_DNA"/>
</dbReference>
<evidence type="ECO:0000256" key="1">
    <source>
        <dbReference type="SAM" id="Phobius"/>
    </source>
</evidence>
<organism evidence="3 4">
    <name type="scientific">Stylophora pistillata</name>
    <name type="common">Smooth cauliflower coral</name>
    <dbReference type="NCBI Taxonomy" id="50429"/>
    <lineage>
        <taxon>Eukaryota</taxon>
        <taxon>Metazoa</taxon>
        <taxon>Cnidaria</taxon>
        <taxon>Anthozoa</taxon>
        <taxon>Hexacorallia</taxon>
        <taxon>Scleractinia</taxon>
        <taxon>Astrocoeniina</taxon>
        <taxon>Pocilloporidae</taxon>
        <taxon>Stylophora</taxon>
    </lineage>
</organism>
<proteinExistence type="predicted"/>
<dbReference type="SMART" id="SM01126">
    <property type="entry name" value="DDE_Tnp_IS1595"/>
    <property type="match status" value="1"/>
</dbReference>
<keyword evidence="1" id="KW-1133">Transmembrane helix</keyword>
<dbReference type="Pfam" id="PF12762">
    <property type="entry name" value="DDE_Tnp_IS1595"/>
    <property type="match status" value="1"/>
</dbReference>
<feature type="transmembrane region" description="Helical" evidence="1">
    <location>
        <begin position="23"/>
        <end position="43"/>
    </location>
</feature>
<keyword evidence="1" id="KW-0472">Membrane</keyword>
<dbReference type="InterPro" id="IPR053164">
    <property type="entry name" value="IS1016-like_transposase"/>
</dbReference>
<sequence length="257" mass="29619">METFTRRRCFTCKMKRSIRKNSFFAKFPKQSLGQLIMLIYFWSVDLSRKKTTRMLAISNNLVCKVFRALEDICSVELATNPFLPFPAGGAAVVKCDESKFNHKAKYNRGRRAPDVWVFGVLYTATSPAKGFYQVVRRRDRATLLPILAKCLQPGSTVYTDDWGAYRNLQRHLPNRVACHRVVVHSENFVDPATGIHTQEAESAWANLKMPLKARRGISRDDLQAYLDDRMWRQWRGLDDIIANFLPVVASQYTNYTV</sequence>
<gene>
    <name evidence="3" type="ORF">AWC38_SpisGene16485</name>
</gene>
<protein>
    <recommendedName>
        <fullName evidence="2">ISXO2-like transposase domain-containing protein</fullName>
    </recommendedName>
</protein>
<keyword evidence="1" id="KW-0812">Transmembrane</keyword>
<keyword evidence="4" id="KW-1185">Reference proteome</keyword>
<evidence type="ECO:0000259" key="2">
    <source>
        <dbReference type="SMART" id="SM01126"/>
    </source>
</evidence>
<dbReference type="AlphaFoldDB" id="A0A2B4RRY6"/>
<comment type="caution">
    <text evidence="3">The sequence shown here is derived from an EMBL/GenBank/DDBJ whole genome shotgun (WGS) entry which is preliminary data.</text>
</comment>
<evidence type="ECO:0000313" key="4">
    <source>
        <dbReference type="Proteomes" id="UP000225706"/>
    </source>
</evidence>
<dbReference type="Proteomes" id="UP000225706">
    <property type="component" value="Unassembled WGS sequence"/>
</dbReference>
<accession>A0A2B4RRY6</accession>
<feature type="domain" description="ISXO2-like transposase" evidence="2">
    <location>
        <begin position="86"/>
        <end position="234"/>
    </location>
</feature>
<dbReference type="PANTHER" id="PTHR47163">
    <property type="entry name" value="DDE_TNP_IS1595 DOMAIN-CONTAINING PROTEIN"/>
    <property type="match status" value="1"/>
</dbReference>